<reference evidence="1 2" key="1">
    <citation type="submission" date="2024-03" db="EMBL/GenBank/DDBJ databases">
        <title>Human intestinal bacterial collection.</title>
        <authorList>
            <person name="Pauvert C."/>
            <person name="Hitch T.C.A."/>
            <person name="Clavel T."/>
        </authorList>
    </citation>
    <scope>NUCLEOTIDE SEQUENCE [LARGE SCALE GENOMIC DNA]</scope>
    <source>
        <strain evidence="1 2">CLA-JM-H44</strain>
    </source>
</reference>
<dbReference type="RefSeq" id="WP_349221150.1">
    <property type="nucleotide sequence ID" value="NZ_JBBMFD010000065.1"/>
</dbReference>
<evidence type="ECO:0000313" key="2">
    <source>
        <dbReference type="Proteomes" id="UP001489509"/>
    </source>
</evidence>
<organism evidence="1 2">
    <name type="scientific">Solibaculum intestinale</name>
    <dbReference type="NCBI Taxonomy" id="3133165"/>
    <lineage>
        <taxon>Bacteria</taxon>
        <taxon>Bacillati</taxon>
        <taxon>Bacillota</taxon>
        <taxon>Clostridia</taxon>
        <taxon>Eubacteriales</taxon>
        <taxon>Oscillospiraceae</taxon>
        <taxon>Solibaculum</taxon>
    </lineage>
</organism>
<accession>A0ABV1E3G3</accession>
<proteinExistence type="predicted"/>
<keyword evidence="2" id="KW-1185">Reference proteome</keyword>
<dbReference type="Proteomes" id="UP001489509">
    <property type="component" value="Unassembled WGS sequence"/>
</dbReference>
<feature type="non-terminal residue" evidence="1">
    <location>
        <position position="66"/>
    </location>
</feature>
<protein>
    <submittedName>
        <fullName evidence="1">Uncharacterized protein</fullName>
    </submittedName>
</protein>
<evidence type="ECO:0000313" key="1">
    <source>
        <dbReference type="EMBL" id="MEQ2441845.1"/>
    </source>
</evidence>
<comment type="caution">
    <text evidence="1">The sequence shown here is derived from an EMBL/GenBank/DDBJ whole genome shotgun (WGS) entry which is preliminary data.</text>
</comment>
<sequence>MRTINMTIEGDALIPSDYLAGQTGEHQDTALTVTLPEEWADCTCTIRFRAANGRHYQTMPLTDPVS</sequence>
<gene>
    <name evidence="1" type="ORF">WMO26_13550</name>
</gene>
<name>A0ABV1E3G3_9FIRM</name>
<dbReference type="EMBL" id="JBBMFD010000065">
    <property type="protein sequence ID" value="MEQ2441845.1"/>
    <property type="molecule type" value="Genomic_DNA"/>
</dbReference>